<sequence>MKKKMIFALLLSLIAGSVFPGPMVTPVQGAGEPAKQHSQAARPQTTPVHEMIIFNDYQVAGVGTDGLNWVKHNEFILPPKTPLDIDIVQTTYQARPQSPNQNSMQVFLDQRELPEFARETHGDTQQLRWQVPRFTIPDSQLSPGNHLLTFVVRDGSGRSSSVNVSFRVESEVYPLIFIGNPADKVQLAAGATDHIYGKSGSRSYYASVPGTWKLSFKENGRELLTGKNQTFQTGGLVQGVYELVFTPEDVNLWQWHATLHIGFVDLYQGEDASGQKLSPGQKITAEKAPSTVKLFAEVPGRWWVNGTGQTLTESRQFEVAIPEHLAGVTLAVQYTPEAADHSASTSVQIQVPGSVHACARTDGNVDMDILMRNNDKSSLQVERVNLSPTASTIKVYQHPIHEIWLATAADYLKQQDEDSEEGPGVWVVNNVVADAAKLNWDHTALELSKYGRGRHQVMYYSKNSPGESWCATVQIIEDSRPIPSDTSCDRLESGVVPPSAQMTLKGRGKTLTNGMTVTIQSERDWEAYETLELSATHAVMKGFQRRKLVKNSKSDLRTITFPDLVWETDTTRVGERVEYNGGLIASENRVEVLYNGTETIGMIAPTRRGEDGGRDEGEEAIALRSIIEQAGSKPGTYTVKVTNKLSYQSCALENYRKGKRKVIQTKDNVQTFTVNIVLP</sequence>
<evidence type="ECO:0000256" key="1">
    <source>
        <dbReference type="SAM" id="SignalP"/>
    </source>
</evidence>
<dbReference type="Proteomes" id="UP000595847">
    <property type="component" value="Chromosome"/>
</dbReference>
<organism evidence="2 4">
    <name type="scientific">Brevibacillus composti</name>
    <dbReference type="NCBI Taxonomy" id="2796470"/>
    <lineage>
        <taxon>Bacteria</taxon>
        <taxon>Bacillati</taxon>
        <taxon>Bacillota</taxon>
        <taxon>Bacilli</taxon>
        <taxon>Bacillales</taxon>
        <taxon>Paenibacillaceae</taxon>
        <taxon>Brevibacillus</taxon>
    </lineage>
</organism>
<evidence type="ECO:0000313" key="2">
    <source>
        <dbReference type="EMBL" id="QQE75825.1"/>
    </source>
</evidence>
<evidence type="ECO:0000313" key="3">
    <source>
        <dbReference type="EMBL" id="QUO42851.1"/>
    </source>
</evidence>
<name>A0A7T5JQ65_9BACL</name>
<evidence type="ECO:0000313" key="4">
    <source>
        <dbReference type="Proteomes" id="UP000595847"/>
    </source>
</evidence>
<reference evidence="2 4" key="1">
    <citation type="submission" date="2020-12" db="EMBL/GenBank/DDBJ databases">
        <title>strain FJAT-54423T represents a novel species of the genus Brevibacillus.</title>
        <authorList>
            <person name="Tang R."/>
        </authorList>
    </citation>
    <scope>NUCLEOTIDE SEQUENCE [LARGE SCALE GENOMIC DNA]</scope>
    <source>
        <strain evidence="2 4">FJAT-54423</strain>
    </source>
</reference>
<feature type="chain" id="PRO_5039095159" evidence="1">
    <location>
        <begin position="21"/>
        <end position="679"/>
    </location>
</feature>
<dbReference type="EMBL" id="CP066308">
    <property type="protein sequence ID" value="QQE75825.1"/>
    <property type="molecule type" value="Genomic_DNA"/>
</dbReference>
<dbReference type="EMBL" id="CP073708">
    <property type="protein sequence ID" value="QUO42851.1"/>
    <property type="molecule type" value="Genomic_DNA"/>
</dbReference>
<protein>
    <submittedName>
        <fullName evidence="2">Uncharacterized protein</fullName>
    </submittedName>
</protein>
<proteinExistence type="predicted"/>
<accession>A0A7T5JQ65</accession>
<gene>
    <name evidence="2" type="ORF">JD108_08160</name>
    <name evidence="3" type="ORF">KDJ56_07840</name>
</gene>
<dbReference type="KEGG" id="bcop:JD108_08160"/>
<keyword evidence="1" id="KW-0732">Signal</keyword>
<dbReference type="Proteomes" id="UP000677234">
    <property type="component" value="Chromosome"/>
</dbReference>
<evidence type="ECO:0000313" key="5">
    <source>
        <dbReference type="Proteomes" id="UP000677234"/>
    </source>
</evidence>
<dbReference type="RefSeq" id="WP_198829339.1">
    <property type="nucleotide sequence ID" value="NZ_CP066308.1"/>
</dbReference>
<feature type="signal peptide" evidence="1">
    <location>
        <begin position="1"/>
        <end position="20"/>
    </location>
</feature>
<reference evidence="3" key="2">
    <citation type="submission" date="2021-04" db="EMBL/GenBank/DDBJ databases">
        <title>Brevibacillus composti FJAT-54423, complete genome.</title>
        <authorList>
            <person name="Tang R."/>
        </authorList>
    </citation>
    <scope>NUCLEOTIDE SEQUENCE</scope>
    <source>
        <strain evidence="3">FJAT-54424</strain>
    </source>
</reference>
<dbReference type="AlphaFoldDB" id="A0A7T5JQ65"/>
<keyword evidence="5" id="KW-1185">Reference proteome</keyword>